<feature type="compositionally biased region" description="Low complexity" evidence="1">
    <location>
        <begin position="290"/>
        <end position="306"/>
    </location>
</feature>
<feature type="compositionally biased region" description="Gly residues" evidence="1">
    <location>
        <begin position="270"/>
        <end position="289"/>
    </location>
</feature>
<feature type="region of interest" description="Disordered" evidence="1">
    <location>
        <begin position="264"/>
        <end position="328"/>
    </location>
</feature>
<keyword evidence="2" id="KW-1133">Transmembrane helix</keyword>
<reference evidence="5" key="1">
    <citation type="submission" date="2018-09" db="EMBL/GenBank/DDBJ databases">
        <title>Chryseolinea sp. KIS68-18 isolated from soil.</title>
        <authorList>
            <person name="Weon H.-Y."/>
            <person name="Kwon S.-W."/>
            <person name="Lee S.A."/>
        </authorList>
    </citation>
    <scope>NUCLEOTIDE SEQUENCE [LARGE SCALE GENOMIC DNA]</scope>
    <source>
        <strain evidence="5">KIS68-18</strain>
    </source>
</reference>
<evidence type="ECO:0000313" key="4">
    <source>
        <dbReference type="EMBL" id="AYB30596.1"/>
    </source>
</evidence>
<dbReference type="PANTHER" id="PTHR30373:SF2">
    <property type="entry name" value="UPF0603 PROTEIN YGCG"/>
    <property type="match status" value="1"/>
</dbReference>
<proteinExistence type="predicted"/>
<keyword evidence="5" id="KW-1185">Reference proteome</keyword>
<dbReference type="Proteomes" id="UP000266183">
    <property type="component" value="Chromosome"/>
</dbReference>
<keyword evidence="2" id="KW-0472">Membrane</keyword>
<evidence type="ECO:0000259" key="3">
    <source>
        <dbReference type="Pfam" id="PF04536"/>
    </source>
</evidence>
<dbReference type="KEGG" id="chk:D4L85_08405"/>
<evidence type="ECO:0000313" key="5">
    <source>
        <dbReference type="Proteomes" id="UP000266183"/>
    </source>
</evidence>
<sequence length="328" mass="34478">MVHFHGVISGCRNLSSLFAFFLLFLLIDLPVSAQKAVPELWGLHVHDDADVLSQQTEDALEQQLKQYEDSTSNQIAILILSSLDGESIEEYSLKVAEKWKLGQKGKDNGVLLLVAIQDHKMRIETGRGVEGTLTDAVSARIIRNELAPNFRKDDFDTGIKEAVNAIVAAIGGEYTADGGEGNSEELGWVEKVVLGLFIFGILGVFTGLGIFIPDNMGWFLYLFLIPFYAIFPMAIYGLTAGLVILVCYLVGFPILRFTLPKSTWGKKAGGKIGKGGKGGGISGGGGWSSGSGSSSGSSSSSSWSSGSSGGGFSGGGGSFGGGGSSGSW</sequence>
<feature type="compositionally biased region" description="Gly residues" evidence="1">
    <location>
        <begin position="307"/>
        <end position="328"/>
    </location>
</feature>
<dbReference type="InterPro" id="IPR007621">
    <property type="entry name" value="TPM_dom"/>
</dbReference>
<dbReference type="EMBL" id="CP032382">
    <property type="protein sequence ID" value="AYB30596.1"/>
    <property type="molecule type" value="Genomic_DNA"/>
</dbReference>
<keyword evidence="2" id="KW-0812">Transmembrane</keyword>
<feature type="transmembrane region" description="Helical" evidence="2">
    <location>
        <begin position="192"/>
        <end position="211"/>
    </location>
</feature>
<dbReference type="OrthoDB" id="9810918at2"/>
<feature type="domain" description="TPM" evidence="3">
    <location>
        <begin position="45"/>
        <end position="168"/>
    </location>
</feature>
<gene>
    <name evidence="4" type="ORF">D4L85_08405</name>
</gene>
<organism evidence="4 5">
    <name type="scientific">Chryseolinea soli</name>
    <dbReference type="NCBI Taxonomy" id="2321403"/>
    <lineage>
        <taxon>Bacteria</taxon>
        <taxon>Pseudomonadati</taxon>
        <taxon>Bacteroidota</taxon>
        <taxon>Cytophagia</taxon>
        <taxon>Cytophagales</taxon>
        <taxon>Fulvivirgaceae</taxon>
        <taxon>Chryseolinea</taxon>
    </lineage>
</organism>
<dbReference type="AlphaFoldDB" id="A0A385SJF4"/>
<evidence type="ECO:0000256" key="1">
    <source>
        <dbReference type="SAM" id="MobiDB-lite"/>
    </source>
</evidence>
<name>A0A385SJF4_9BACT</name>
<accession>A0A385SJF4</accession>
<evidence type="ECO:0000256" key="2">
    <source>
        <dbReference type="SAM" id="Phobius"/>
    </source>
</evidence>
<protein>
    <submittedName>
        <fullName evidence="4">TPM domain-containing protein</fullName>
    </submittedName>
</protein>
<dbReference type="Gene3D" id="3.10.310.50">
    <property type="match status" value="1"/>
</dbReference>
<dbReference type="PANTHER" id="PTHR30373">
    <property type="entry name" value="UPF0603 PROTEIN YGCG"/>
    <property type="match status" value="1"/>
</dbReference>
<dbReference type="Pfam" id="PF04536">
    <property type="entry name" value="TPM_phosphatase"/>
    <property type="match status" value="1"/>
</dbReference>